<proteinExistence type="predicted"/>
<dbReference type="AlphaFoldDB" id="A0A644UEY3"/>
<comment type="caution">
    <text evidence="1">The sequence shown here is derived from an EMBL/GenBank/DDBJ whole genome shotgun (WGS) entry which is preliminary data.</text>
</comment>
<accession>A0A644UEY3</accession>
<evidence type="ECO:0000313" key="1">
    <source>
        <dbReference type="EMBL" id="MPL77517.1"/>
    </source>
</evidence>
<protein>
    <recommendedName>
        <fullName evidence="2">Lipocalin-like domain-containing protein</fullName>
    </recommendedName>
</protein>
<dbReference type="EMBL" id="VSSQ01000107">
    <property type="protein sequence ID" value="MPL77517.1"/>
    <property type="molecule type" value="Genomic_DNA"/>
</dbReference>
<dbReference type="PROSITE" id="PS51257">
    <property type="entry name" value="PROKAR_LIPOPROTEIN"/>
    <property type="match status" value="1"/>
</dbReference>
<organism evidence="1">
    <name type="scientific">bioreactor metagenome</name>
    <dbReference type="NCBI Taxonomy" id="1076179"/>
    <lineage>
        <taxon>unclassified sequences</taxon>
        <taxon>metagenomes</taxon>
        <taxon>ecological metagenomes</taxon>
    </lineage>
</organism>
<gene>
    <name evidence="1" type="ORF">SDC9_23373</name>
</gene>
<name>A0A644UEY3_9ZZZZ</name>
<sequence length="152" mass="17841">MKKTIRIIFGLTILISAFSLVSCEKVVDNDVITGKWIDNKILRLPDSTTAPCIKKSYIEFSEYKIDMDKRTVNQHYACDYVINLNGDTIEQVPYTELLGYYTIIEDTLKILYVKDYTTKVYNIKYIDKIDMLLTTLDNNGDEMNIFYRRFKD</sequence>
<evidence type="ECO:0008006" key="2">
    <source>
        <dbReference type="Google" id="ProtNLM"/>
    </source>
</evidence>
<reference evidence="1" key="1">
    <citation type="submission" date="2019-08" db="EMBL/GenBank/DDBJ databases">
        <authorList>
            <person name="Kucharzyk K."/>
            <person name="Murdoch R.W."/>
            <person name="Higgins S."/>
            <person name="Loffler F."/>
        </authorList>
    </citation>
    <scope>NUCLEOTIDE SEQUENCE</scope>
</reference>